<dbReference type="GO" id="GO:0005506">
    <property type="term" value="F:iron ion binding"/>
    <property type="evidence" value="ECO:0007669"/>
    <property type="project" value="InterPro"/>
</dbReference>
<dbReference type="SUPFAM" id="SSF48264">
    <property type="entry name" value="Cytochrome P450"/>
    <property type="match status" value="1"/>
</dbReference>
<evidence type="ECO:0000256" key="4">
    <source>
        <dbReference type="PIRSR" id="PIRSR602401-1"/>
    </source>
</evidence>
<dbReference type="InterPro" id="IPR036396">
    <property type="entry name" value="Cyt_P450_sf"/>
</dbReference>
<dbReference type="GO" id="GO:0016705">
    <property type="term" value="F:oxidoreductase activity, acting on paired donors, with incorporation or reduction of molecular oxygen"/>
    <property type="evidence" value="ECO:0007669"/>
    <property type="project" value="InterPro"/>
</dbReference>
<dbReference type="InterPro" id="IPR001128">
    <property type="entry name" value="Cyt_P450"/>
</dbReference>
<evidence type="ECO:0000313" key="7">
    <source>
        <dbReference type="EMBL" id="KAJ0969448.1"/>
    </source>
</evidence>
<evidence type="ECO:0000256" key="2">
    <source>
        <dbReference type="ARBA" id="ARBA00022723"/>
    </source>
</evidence>
<keyword evidence="8" id="KW-1185">Reference proteome</keyword>
<keyword evidence="4 5" id="KW-0349">Heme</keyword>
<reference evidence="7" key="2">
    <citation type="journal article" date="2022" name="Hortic Res">
        <title>The genome of Dioscorea zingiberensis sheds light on the biosynthesis, origin and evolution of the medicinally important diosgenin saponins.</title>
        <authorList>
            <person name="Li Y."/>
            <person name="Tan C."/>
            <person name="Li Z."/>
            <person name="Guo J."/>
            <person name="Li S."/>
            <person name="Chen X."/>
            <person name="Wang C."/>
            <person name="Dai X."/>
            <person name="Yang H."/>
            <person name="Song W."/>
            <person name="Hou L."/>
            <person name="Xu J."/>
            <person name="Tong Z."/>
            <person name="Xu A."/>
            <person name="Yuan X."/>
            <person name="Wang W."/>
            <person name="Yang Q."/>
            <person name="Chen L."/>
            <person name="Sun Z."/>
            <person name="Wang K."/>
            <person name="Pan B."/>
            <person name="Chen J."/>
            <person name="Bao Y."/>
            <person name="Liu F."/>
            <person name="Qi X."/>
            <person name="Gang D.R."/>
            <person name="Wen J."/>
            <person name="Li J."/>
        </authorList>
    </citation>
    <scope>NUCLEOTIDE SEQUENCE</scope>
    <source>
        <strain evidence="7">Dzin_1.0</strain>
    </source>
</reference>
<dbReference type="Proteomes" id="UP001085076">
    <property type="component" value="Miscellaneous, Linkage group lg06"/>
</dbReference>
<keyword evidence="5" id="KW-0503">Monooxygenase</keyword>
<feature type="chain" id="PRO_5039588695" description="Cytochrome P450" evidence="6">
    <location>
        <begin position="23"/>
        <end position="497"/>
    </location>
</feature>
<dbReference type="OrthoDB" id="1470350at2759"/>
<keyword evidence="2 4" id="KW-0479">Metal-binding</keyword>
<evidence type="ECO:0000313" key="8">
    <source>
        <dbReference type="Proteomes" id="UP001085076"/>
    </source>
</evidence>
<dbReference type="PANTHER" id="PTHR47955:SF14">
    <property type="entry name" value="OS01G0543600 PROTEIN"/>
    <property type="match status" value="1"/>
</dbReference>
<comment type="cofactor">
    <cofactor evidence="4">
        <name>heme</name>
        <dbReference type="ChEBI" id="CHEBI:30413"/>
    </cofactor>
</comment>
<proteinExistence type="inferred from homology"/>
<organism evidence="7 8">
    <name type="scientific">Dioscorea zingiberensis</name>
    <dbReference type="NCBI Taxonomy" id="325984"/>
    <lineage>
        <taxon>Eukaryota</taxon>
        <taxon>Viridiplantae</taxon>
        <taxon>Streptophyta</taxon>
        <taxon>Embryophyta</taxon>
        <taxon>Tracheophyta</taxon>
        <taxon>Spermatophyta</taxon>
        <taxon>Magnoliopsida</taxon>
        <taxon>Liliopsida</taxon>
        <taxon>Dioscoreales</taxon>
        <taxon>Dioscoreaceae</taxon>
        <taxon>Dioscorea</taxon>
    </lineage>
</organism>
<protein>
    <recommendedName>
        <fullName evidence="9">Cytochrome P450</fullName>
    </recommendedName>
</protein>
<dbReference type="Pfam" id="PF00067">
    <property type="entry name" value="p450"/>
    <property type="match status" value="1"/>
</dbReference>
<name>A0A9D5CA64_9LILI</name>
<evidence type="ECO:0000256" key="1">
    <source>
        <dbReference type="ARBA" id="ARBA00010617"/>
    </source>
</evidence>
<dbReference type="FunFam" id="1.10.630.10:FF:000011">
    <property type="entry name" value="Cytochrome P450 83B1"/>
    <property type="match status" value="1"/>
</dbReference>
<keyword evidence="6" id="KW-0732">Signal</keyword>
<dbReference type="GO" id="GO:0020037">
    <property type="term" value="F:heme binding"/>
    <property type="evidence" value="ECO:0007669"/>
    <property type="project" value="InterPro"/>
</dbReference>
<dbReference type="GO" id="GO:0004497">
    <property type="term" value="F:monooxygenase activity"/>
    <property type="evidence" value="ECO:0007669"/>
    <property type="project" value="UniProtKB-KW"/>
</dbReference>
<sequence>MHALLWLAPLTLLLLSIKLILSKRSSLRLPPSPWKLPLIGNLHQLGLLPHKSLHKLARKHGPLMHLQLGQVPALVVSSSQMAREIFKTHDLIFANRPILRATEILLYGGLDMGFAPYGEHWRQLRKICVINLLSMKRVQSFQAAREEEVAHLMDKISQACSLHPLESLNMSQVLNLFSNDMTCRALMGKLSGEEGRNILFHKLIEENILLLSGFNLVDYFPSLGWLSSLLGLDERYKRISSKWEAVLCQIIQEHSIRNGEKTKDDGFVDTLLSLQKDPNMEISLTDEIIKALLMDLFGAGIDTTYIALEWSMSELIKNPQMMRKLQDEVRGVAFGQSMVKEEDLSKMSYLKSLIKEVLRLHPPTPLLLPRESMDSCQIEGYDIPRKTRVVINYWSIARDPKIWDYPEEFRPERFIDNPIDFKGQDYEYIPFGSGRRVCPGMQFAISTIELALANLVYRFDWKLVDGMVPEEVDMTESPGLTMRMKNNLFLVANSWVP</sequence>
<dbReference type="CDD" id="cd11072">
    <property type="entry name" value="CYP71-like"/>
    <property type="match status" value="1"/>
</dbReference>
<comment type="caution">
    <text evidence="7">The sequence shown here is derived from an EMBL/GenBank/DDBJ whole genome shotgun (WGS) entry which is preliminary data.</text>
</comment>
<dbReference type="PANTHER" id="PTHR47955">
    <property type="entry name" value="CYTOCHROME P450 FAMILY 71 PROTEIN"/>
    <property type="match status" value="1"/>
</dbReference>
<reference evidence="7" key="1">
    <citation type="submission" date="2021-03" db="EMBL/GenBank/DDBJ databases">
        <authorList>
            <person name="Li Z."/>
            <person name="Yang C."/>
        </authorList>
    </citation>
    <scope>NUCLEOTIDE SEQUENCE</scope>
    <source>
        <strain evidence="7">Dzin_1.0</strain>
        <tissue evidence="7">Leaf</tissue>
    </source>
</reference>
<evidence type="ECO:0000256" key="3">
    <source>
        <dbReference type="ARBA" id="ARBA00023004"/>
    </source>
</evidence>
<keyword evidence="5" id="KW-0560">Oxidoreductase</keyword>
<evidence type="ECO:0000256" key="5">
    <source>
        <dbReference type="RuleBase" id="RU000461"/>
    </source>
</evidence>
<dbReference type="PRINTS" id="PR00385">
    <property type="entry name" value="P450"/>
</dbReference>
<keyword evidence="3 4" id="KW-0408">Iron</keyword>
<dbReference type="EMBL" id="JAGGNH010000006">
    <property type="protein sequence ID" value="KAJ0969448.1"/>
    <property type="molecule type" value="Genomic_DNA"/>
</dbReference>
<dbReference type="InterPro" id="IPR002401">
    <property type="entry name" value="Cyt_P450_E_grp-I"/>
</dbReference>
<evidence type="ECO:0008006" key="9">
    <source>
        <dbReference type="Google" id="ProtNLM"/>
    </source>
</evidence>
<gene>
    <name evidence="7" type="ORF">J5N97_022325</name>
</gene>
<dbReference type="Gene3D" id="1.10.630.10">
    <property type="entry name" value="Cytochrome P450"/>
    <property type="match status" value="1"/>
</dbReference>
<comment type="similarity">
    <text evidence="1 5">Belongs to the cytochrome P450 family.</text>
</comment>
<accession>A0A9D5CA64</accession>
<dbReference type="PRINTS" id="PR00463">
    <property type="entry name" value="EP450I"/>
</dbReference>
<dbReference type="PROSITE" id="PS00086">
    <property type="entry name" value="CYTOCHROME_P450"/>
    <property type="match status" value="1"/>
</dbReference>
<dbReference type="AlphaFoldDB" id="A0A9D5CA64"/>
<dbReference type="InterPro" id="IPR017972">
    <property type="entry name" value="Cyt_P450_CS"/>
</dbReference>
<evidence type="ECO:0000256" key="6">
    <source>
        <dbReference type="SAM" id="SignalP"/>
    </source>
</evidence>
<feature type="binding site" description="axial binding residue" evidence="4">
    <location>
        <position position="438"/>
    </location>
    <ligand>
        <name>heme</name>
        <dbReference type="ChEBI" id="CHEBI:30413"/>
    </ligand>
    <ligandPart>
        <name>Fe</name>
        <dbReference type="ChEBI" id="CHEBI:18248"/>
    </ligandPart>
</feature>
<feature type="signal peptide" evidence="6">
    <location>
        <begin position="1"/>
        <end position="22"/>
    </location>
</feature>